<gene>
    <name evidence="1" type="ORF">LSS_11430</name>
</gene>
<dbReference type="STRING" id="758847.LSS_11430"/>
<proteinExistence type="predicted"/>
<evidence type="ECO:0000313" key="1">
    <source>
        <dbReference type="EMBL" id="EKT86622.1"/>
    </source>
</evidence>
<dbReference type="EMBL" id="CP006694">
    <property type="protein sequence ID" value="EKT86622.1"/>
    <property type="molecule type" value="Genomic_DNA"/>
</dbReference>
<dbReference type="Proteomes" id="UP000035800">
    <property type="component" value="Chromosome I"/>
</dbReference>
<evidence type="ECO:0000313" key="2">
    <source>
        <dbReference type="Proteomes" id="UP000035800"/>
    </source>
</evidence>
<accession>K8Y7Q2</accession>
<reference evidence="1 2" key="1">
    <citation type="journal article" date="2012" name="Gene">
        <title>Sequence of Leptospira santarosai serovar Shermani genome and prediction of virulence-associated genes.</title>
        <authorList>
            <person name="Chou L.F."/>
            <person name="Chen Y.T."/>
            <person name="Lu C.W."/>
            <person name="Ko Y.C."/>
            <person name="Tang C.Y."/>
            <person name="Pan M.J."/>
            <person name="Tian Y.C."/>
            <person name="Chiu C.H."/>
            <person name="Hung C.C."/>
            <person name="Yang C.W."/>
        </authorList>
    </citation>
    <scope>NUCLEOTIDE SEQUENCE [LARGE SCALE GENOMIC DNA]</scope>
    <source>
        <strain evidence="1">LT 821</strain>
    </source>
</reference>
<dbReference type="KEGG" id="lst:LSS_11430"/>
<sequence>MFRRDFLFLKKKRSKWLFSDSNGFLILKLLLQNLTNCHSIVLLKVRVPTNYVSLVDLKLFSLLVPNGSSHIILFLKFGFAPNDKNKAFLKMWEFPHQKTRCRVIPEPDRKTREEISAKNL</sequence>
<dbReference type="AlphaFoldDB" id="K8Y7Q2"/>
<reference evidence="1 2" key="2">
    <citation type="journal article" date="2014" name="Emerg. Microbes Infect.">
        <title>Potential impact on kidney infection: a whole-genome analysis of Leptospira santarosai serovar Shermani.</title>
        <authorList>
            <person name="Chou L.F."/>
            <person name="Chen T.W."/>
            <person name="Ko Y.C."/>
            <person name="Pan M.J."/>
            <person name="Tian Y.C."/>
            <person name="Chiu C.H."/>
            <person name="Tang P."/>
            <person name="Hung C.C."/>
            <person name="Yang C.W."/>
        </authorList>
    </citation>
    <scope>NUCLEOTIDE SEQUENCE</scope>
    <source>
        <strain evidence="1 2">LT 821</strain>
    </source>
</reference>
<name>K8Y7Q2_9LEPT</name>
<organism evidence="1 2">
    <name type="scientific">Leptospira santarosai serovar Shermani str. LT 821</name>
    <dbReference type="NCBI Taxonomy" id="758847"/>
    <lineage>
        <taxon>Bacteria</taxon>
        <taxon>Pseudomonadati</taxon>
        <taxon>Spirochaetota</taxon>
        <taxon>Spirochaetia</taxon>
        <taxon>Leptospirales</taxon>
        <taxon>Leptospiraceae</taxon>
        <taxon>Leptospira</taxon>
    </lineage>
</organism>
<protein>
    <submittedName>
        <fullName evidence="1">Uncharacterized protein</fullName>
    </submittedName>
</protein>